<dbReference type="GeneID" id="67014225"/>
<protein>
    <submittedName>
        <fullName evidence="2">Uncharacterized protein</fullName>
    </submittedName>
</protein>
<accession>A0A8J2MZH1</accession>
<evidence type="ECO:0000256" key="1">
    <source>
        <dbReference type="SAM" id="MobiDB-lite"/>
    </source>
</evidence>
<reference evidence="2" key="1">
    <citation type="submission" date="2021-05" db="EMBL/GenBank/DDBJ databases">
        <authorList>
            <person name="Stam R."/>
        </authorList>
    </citation>
    <scope>NUCLEOTIDE SEQUENCE</scope>
    <source>
        <strain evidence="2">CS162</strain>
    </source>
</reference>
<dbReference type="Proteomes" id="UP000676310">
    <property type="component" value="Unassembled WGS sequence"/>
</dbReference>
<evidence type="ECO:0000313" key="2">
    <source>
        <dbReference type="EMBL" id="CAG5150698.1"/>
    </source>
</evidence>
<dbReference type="RefSeq" id="XP_043166287.1">
    <property type="nucleotide sequence ID" value="XM_043310352.1"/>
</dbReference>
<name>A0A8J2MZH1_9PLEO</name>
<dbReference type="AlphaFoldDB" id="A0A8J2MZH1"/>
<evidence type="ECO:0000313" key="3">
    <source>
        <dbReference type="Proteomes" id="UP000676310"/>
    </source>
</evidence>
<keyword evidence="3" id="KW-1185">Reference proteome</keyword>
<comment type="caution">
    <text evidence="2">The sequence shown here is derived from an EMBL/GenBank/DDBJ whole genome shotgun (WGS) entry which is preliminary data.</text>
</comment>
<dbReference type="OrthoDB" id="3681251at2759"/>
<dbReference type="EMBL" id="CAJRGZ010000015">
    <property type="protein sequence ID" value="CAG5150698.1"/>
    <property type="molecule type" value="Genomic_DNA"/>
</dbReference>
<gene>
    <name evidence="2" type="ORF">ALTATR162_LOCUS2746</name>
</gene>
<proteinExistence type="predicted"/>
<organism evidence="2 3">
    <name type="scientific">Alternaria atra</name>
    <dbReference type="NCBI Taxonomy" id="119953"/>
    <lineage>
        <taxon>Eukaryota</taxon>
        <taxon>Fungi</taxon>
        <taxon>Dikarya</taxon>
        <taxon>Ascomycota</taxon>
        <taxon>Pezizomycotina</taxon>
        <taxon>Dothideomycetes</taxon>
        <taxon>Pleosporomycetidae</taxon>
        <taxon>Pleosporales</taxon>
        <taxon>Pleosporineae</taxon>
        <taxon>Pleosporaceae</taxon>
        <taxon>Alternaria</taxon>
        <taxon>Alternaria sect. Ulocladioides</taxon>
    </lineage>
</organism>
<feature type="region of interest" description="Disordered" evidence="1">
    <location>
        <begin position="207"/>
        <end position="245"/>
    </location>
</feature>
<sequence>MTTVDAYLKALLTLSGNEQLADARRALLKSINDNDLVEVVKKGVGREFARGGLEEIASVILHVVARDPAFVGDNSAHILQASEVKEEAGSGNISRGESNILHNTVVSTTQSYHDALSTLSGNAALAEARIALVTSISDDDLIHIMTDGLRTSILRMRLNAFATELLEKIMTIQAENEVSAQEQAEAGDGDDITHPILNGSQLLDISGSSAEDEGESYSGFDIRTAANDNIKEGPAHPSEYQPIRY</sequence>